<dbReference type="Proteomes" id="UP001258994">
    <property type="component" value="Chromosome"/>
</dbReference>
<evidence type="ECO:0000256" key="1">
    <source>
        <dbReference type="SAM" id="SignalP"/>
    </source>
</evidence>
<feature type="signal peptide" evidence="1">
    <location>
        <begin position="1"/>
        <end position="26"/>
    </location>
</feature>
<sequence length="98" mass="10903">MKKNTNTIIAIATAALLPFFAFNAAAANEDSAVSHAQAQQIRIAAISVEDNLEAMRLEMNEEQNVEIAAMTQLNEEQIDLEVEHELDNNEEYQELIAD</sequence>
<keyword evidence="1" id="KW-0732">Signal</keyword>
<reference evidence="3" key="1">
    <citation type="submission" date="2023-09" db="EMBL/GenBank/DDBJ databases">
        <authorList>
            <person name="Li S."/>
            <person name="Li X."/>
            <person name="Zhang C."/>
            <person name="Zhao Z."/>
        </authorList>
    </citation>
    <scope>NUCLEOTIDE SEQUENCE [LARGE SCALE GENOMIC DNA]</scope>
    <source>
        <strain evidence="3">SQ149</strain>
    </source>
</reference>
<gene>
    <name evidence="2" type="ORF">RGQ13_06935</name>
</gene>
<keyword evidence="3" id="KW-1185">Reference proteome</keyword>
<protein>
    <recommendedName>
        <fullName evidence="4">Secreted protein</fullName>
    </recommendedName>
</protein>
<evidence type="ECO:0000313" key="3">
    <source>
        <dbReference type="Proteomes" id="UP001258994"/>
    </source>
</evidence>
<accession>A0ABY9TYT1</accession>
<dbReference type="RefSeq" id="WP_348392830.1">
    <property type="nucleotide sequence ID" value="NZ_CP134145.1"/>
</dbReference>
<proteinExistence type="predicted"/>
<organism evidence="2 3">
    <name type="scientific">Thalassotalea psychrophila</name>
    <dbReference type="NCBI Taxonomy" id="3065647"/>
    <lineage>
        <taxon>Bacteria</taxon>
        <taxon>Pseudomonadati</taxon>
        <taxon>Pseudomonadota</taxon>
        <taxon>Gammaproteobacteria</taxon>
        <taxon>Alteromonadales</taxon>
        <taxon>Colwelliaceae</taxon>
        <taxon>Thalassotalea</taxon>
    </lineage>
</organism>
<feature type="chain" id="PRO_5046644980" description="Secreted protein" evidence="1">
    <location>
        <begin position="27"/>
        <end position="98"/>
    </location>
</feature>
<name>A0ABY9TYT1_9GAMM</name>
<dbReference type="EMBL" id="CP134145">
    <property type="protein sequence ID" value="WNC73720.1"/>
    <property type="molecule type" value="Genomic_DNA"/>
</dbReference>
<evidence type="ECO:0000313" key="2">
    <source>
        <dbReference type="EMBL" id="WNC73720.1"/>
    </source>
</evidence>
<evidence type="ECO:0008006" key="4">
    <source>
        <dbReference type="Google" id="ProtNLM"/>
    </source>
</evidence>